<keyword evidence="1" id="KW-0732">Signal</keyword>
<feature type="chain" id="PRO_5025669412" evidence="1">
    <location>
        <begin position="20"/>
        <end position="138"/>
    </location>
</feature>
<proteinExistence type="predicted"/>
<reference evidence="2 3" key="1">
    <citation type="submission" date="2020-02" db="EMBL/GenBank/DDBJ databases">
        <authorList>
            <person name="Kim M.K."/>
        </authorList>
    </citation>
    <scope>NUCLEOTIDE SEQUENCE [LARGE SCALE GENOMIC DNA]</scope>
    <source>
        <strain evidence="2 3">BT327</strain>
    </source>
</reference>
<evidence type="ECO:0000313" key="2">
    <source>
        <dbReference type="EMBL" id="NEM99331.1"/>
    </source>
</evidence>
<dbReference type="RefSeq" id="WP_163916393.1">
    <property type="nucleotide sequence ID" value="NZ_JAAGWD010000008.1"/>
</dbReference>
<accession>A0A6B3M167</accession>
<protein>
    <submittedName>
        <fullName evidence="2">Uncharacterized protein</fullName>
    </submittedName>
</protein>
<keyword evidence="3" id="KW-1185">Reference proteome</keyword>
<feature type="signal peptide" evidence="1">
    <location>
        <begin position="1"/>
        <end position="19"/>
    </location>
</feature>
<dbReference type="EMBL" id="JAAGWD010000008">
    <property type="protein sequence ID" value="NEM99331.1"/>
    <property type="molecule type" value="Genomic_DNA"/>
</dbReference>
<evidence type="ECO:0000256" key="1">
    <source>
        <dbReference type="SAM" id="SignalP"/>
    </source>
</evidence>
<organism evidence="2 3">
    <name type="scientific">Pontibacter burrus</name>
    <dbReference type="NCBI Taxonomy" id="2704466"/>
    <lineage>
        <taxon>Bacteria</taxon>
        <taxon>Pseudomonadati</taxon>
        <taxon>Bacteroidota</taxon>
        <taxon>Cytophagia</taxon>
        <taxon>Cytophagales</taxon>
        <taxon>Hymenobacteraceae</taxon>
        <taxon>Pontibacter</taxon>
    </lineage>
</organism>
<comment type="caution">
    <text evidence="2">The sequence shown here is derived from an EMBL/GenBank/DDBJ whole genome shotgun (WGS) entry which is preliminary data.</text>
</comment>
<sequence length="138" mass="15701">MKGFFSLLVLTILSLSAFGQQGTTNYKADAMHLMFFNVGSDKPISEPVLMGRSLKITYNSLNESLVVEYTDAKEGTRNKLFLDFLRYDEDTENGLIMKDRHGNMFTVYIYDEDSSINIVSHKLVNNKYVAVQTILNII</sequence>
<name>A0A6B3M167_9BACT</name>
<dbReference type="Proteomes" id="UP000474777">
    <property type="component" value="Unassembled WGS sequence"/>
</dbReference>
<dbReference type="AlphaFoldDB" id="A0A6B3M167"/>
<gene>
    <name evidence="2" type="ORF">GXP69_16650</name>
</gene>
<evidence type="ECO:0000313" key="3">
    <source>
        <dbReference type="Proteomes" id="UP000474777"/>
    </source>
</evidence>